<dbReference type="InterPro" id="IPR014131">
    <property type="entry name" value="Chlamydia_phage_Vp3"/>
</dbReference>
<feature type="region of interest" description="Disordered" evidence="1">
    <location>
        <begin position="150"/>
        <end position="171"/>
    </location>
</feature>
<dbReference type="EMBL" id="MH029524">
    <property type="protein sequence ID" value="AVQ10229.1"/>
    <property type="molecule type" value="Genomic_DNA"/>
</dbReference>
<reference evidence="2" key="1">
    <citation type="submission" date="2018-03" db="EMBL/GenBank/DDBJ databases">
        <title>Twenty-four Novel Viral Genomes identified from the Dushanzi Mud Volcanic Sediment in Xinjiang, China.</title>
        <authorList>
            <person name="Han L."/>
        </authorList>
    </citation>
    <scope>NUCLEOTIDE SEQUENCE</scope>
</reference>
<organism evidence="2">
    <name type="scientific">Gokushovirinae environmental samples</name>
    <dbReference type="NCBI Taxonomy" id="1478972"/>
    <lineage>
        <taxon>Viruses</taxon>
        <taxon>Monodnaviria</taxon>
        <taxon>Sangervirae</taxon>
        <taxon>Phixviricota</taxon>
        <taxon>Malgrandaviricetes</taxon>
        <taxon>Petitvirales</taxon>
        <taxon>Microviridae</taxon>
        <taxon>environmental samples</taxon>
    </lineage>
</organism>
<name>A0A2R3UAV4_9VIRU</name>
<sequence>MWFVGYFTPEGNMATKSVSRDVFVRKPFNYDMNAASLASGTPGGGAIRTQQHQKDETDINLIVKRFGITGMLPQNVRVPLSSDFVDILDFQSAQNALVQAKRSFSAMSADVRTRFGNDPAKFVAFCSDSRNIDEMRKMGLAVPAKIKEELPNTFGDGNVKPSPPKEDLKPK</sequence>
<proteinExistence type="predicted"/>
<evidence type="ECO:0000256" key="1">
    <source>
        <dbReference type="SAM" id="MobiDB-lite"/>
    </source>
</evidence>
<protein>
    <submittedName>
        <fullName evidence="2">Capsid protein VP3</fullName>
    </submittedName>
</protein>
<evidence type="ECO:0000313" key="2">
    <source>
        <dbReference type="EMBL" id="AVQ10229.1"/>
    </source>
</evidence>
<dbReference type="Pfam" id="PF09675">
    <property type="entry name" value="Chlamy_scaf"/>
    <property type="match status" value="1"/>
</dbReference>
<accession>A0A2R3UAV4</accession>